<evidence type="ECO:0000256" key="4">
    <source>
        <dbReference type="PIRSR" id="PIRSR005739-1"/>
    </source>
</evidence>
<dbReference type="Proteomes" id="UP000316184">
    <property type="component" value="Unassembled WGS sequence"/>
</dbReference>
<keyword evidence="3" id="KW-0949">S-adenosyl-L-methionine</keyword>
<dbReference type="InterPro" id="IPR036388">
    <property type="entry name" value="WH-like_DNA-bd_sf"/>
</dbReference>
<keyword evidence="2 7" id="KW-0808">Transferase</keyword>
<evidence type="ECO:0000259" key="5">
    <source>
        <dbReference type="Pfam" id="PF00891"/>
    </source>
</evidence>
<accession>A0A561U3M4</accession>
<evidence type="ECO:0000256" key="1">
    <source>
        <dbReference type="ARBA" id="ARBA00022603"/>
    </source>
</evidence>
<keyword evidence="1 7" id="KW-0489">Methyltransferase</keyword>
<dbReference type="GO" id="GO:0032259">
    <property type="term" value="P:methylation"/>
    <property type="evidence" value="ECO:0007669"/>
    <property type="project" value="UniProtKB-KW"/>
</dbReference>
<dbReference type="OrthoDB" id="3804952at2"/>
<dbReference type="PROSITE" id="PS51683">
    <property type="entry name" value="SAM_OMT_II"/>
    <property type="match status" value="1"/>
</dbReference>
<feature type="active site" description="Proton acceptor" evidence="4">
    <location>
        <position position="249"/>
    </location>
</feature>
<dbReference type="PIRSF" id="PIRSF005739">
    <property type="entry name" value="O-mtase"/>
    <property type="match status" value="1"/>
</dbReference>
<sequence length="340" mass="36590">MRTPPVVLDTMHATFLARAMFVVAELGIADVLAAAPMSCADLAARVDVEPEPLHQVLRAVATTGLLRTVPGAETGPHQRFALTESGRTLQDGHPSGTRDLVLTMQGELFWSALRVLPQRVAEGRTGPEIACGKPFFDLMSERPDEAARFNRMMVATNGGEAAAVARAYDFSSFERLVDVGGGIGTVLLEVLREHPRLRGVLVDLPGVTEQARRTIAAAGFSARCEVVEGDFLATLPPGADAYLLSRVLHDWDDETCVRVLRSCARAMTGDSRLLIVEKVLPDDDEPHLGKRLDLVMATLTHGRERTAAEYGELLAEAGLRTIRHVRTGTAAGIVEAALAS</sequence>
<evidence type="ECO:0000313" key="7">
    <source>
        <dbReference type="EMBL" id="TWF93950.1"/>
    </source>
</evidence>
<dbReference type="AlphaFoldDB" id="A0A561U3M4"/>
<dbReference type="CDD" id="cd02440">
    <property type="entry name" value="AdoMet_MTases"/>
    <property type="match status" value="1"/>
</dbReference>
<proteinExistence type="predicted"/>
<dbReference type="RefSeq" id="WP_145741943.1">
    <property type="nucleotide sequence ID" value="NZ_VIWX01000004.1"/>
</dbReference>
<dbReference type="Pfam" id="PF08100">
    <property type="entry name" value="Dimerisation"/>
    <property type="match status" value="1"/>
</dbReference>
<dbReference type="SUPFAM" id="SSF46785">
    <property type="entry name" value="Winged helix' DNA-binding domain"/>
    <property type="match status" value="1"/>
</dbReference>
<dbReference type="Gene3D" id="3.40.50.150">
    <property type="entry name" value="Vaccinia Virus protein VP39"/>
    <property type="match status" value="1"/>
</dbReference>
<comment type="caution">
    <text evidence="7">The sequence shown here is derived from an EMBL/GenBank/DDBJ whole genome shotgun (WGS) entry which is preliminary data.</text>
</comment>
<evidence type="ECO:0000313" key="8">
    <source>
        <dbReference type="Proteomes" id="UP000316184"/>
    </source>
</evidence>
<reference evidence="7 8" key="1">
    <citation type="submission" date="2019-06" db="EMBL/GenBank/DDBJ databases">
        <title>Sequencing the genomes of 1000 actinobacteria strains.</title>
        <authorList>
            <person name="Klenk H.-P."/>
        </authorList>
    </citation>
    <scope>NUCLEOTIDE SEQUENCE [LARGE SCALE GENOMIC DNA]</scope>
    <source>
        <strain evidence="7 8">DSM 46699</strain>
    </source>
</reference>
<feature type="domain" description="O-methyltransferase dimerisation" evidence="6">
    <location>
        <begin position="9"/>
        <end position="89"/>
    </location>
</feature>
<feature type="domain" description="O-methyltransferase C-terminal" evidence="5">
    <location>
        <begin position="118"/>
        <end position="319"/>
    </location>
</feature>
<protein>
    <submittedName>
        <fullName evidence="7">Methyltransferase family protein</fullName>
    </submittedName>
</protein>
<dbReference type="EMBL" id="VIWX01000004">
    <property type="protein sequence ID" value="TWF93950.1"/>
    <property type="molecule type" value="Genomic_DNA"/>
</dbReference>
<dbReference type="InterPro" id="IPR012967">
    <property type="entry name" value="COMT_dimerisation"/>
</dbReference>
<dbReference type="InterPro" id="IPR029063">
    <property type="entry name" value="SAM-dependent_MTases_sf"/>
</dbReference>
<dbReference type="Gene3D" id="1.10.10.10">
    <property type="entry name" value="Winged helix-like DNA-binding domain superfamily/Winged helix DNA-binding domain"/>
    <property type="match status" value="1"/>
</dbReference>
<organism evidence="7 8">
    <name type="scientific">Saccharopolyspora dendranthemae</name>
    <dbReference type="NCBI Taxonomy" id="1181886"/>
    <lineage>
        <taxon>Bacteria</taxon>
        <taxon>Bacillati</taxon>
        <taxon>Actinomycetota</taxon>
        <taxon>Actinomycetes</taxon>
        <taxon>Pseudonocardiales</taxon>
        <taxon>Pseudonocardiaceae</taxon>
        <taxon>Saccharopolyspora</taxon>
    </lineage>
</organism>
<dbReference type="GO" id="GO:0046983">
    <property type="term" value="F:protein dimerization activity"/>
    <property type="evidence" value="ECO:0007669"/>
    <property type="project" value="InterPro"/>
</dbReference>
<dbReference type="GO" id="GO:0008171">
    <property type="term" value="F:O-methyltransferase activity"/>
    <property type="evidence" value="ECO:0007669"/>
    <property type="project" value="InterPro"/>
</dbReference>
<dbReference type="InterPro" id="IPR036390">
    <property type="entry name" value="WH_DNA-bd_sf"/>
</dbReference>
<evidence type="ECO:0000259" key="6">
    <source>
        <dbReference type="Pfam" id="PF08100"/>
    </source>
</evidence>
<dbReference type="InterPro" id="IPR001077">
    <property type="entry name" value="COMT_C"/>
</dbReference>
<dbReference type="InterPro" id="IPR016461">
    <property type="entry name" value="COMT-like"/>
</dbReference>
<dbReference type="PANTHER" id="PTHR43712:SF2">
    <property type="entry name" value="O-METHYLTRANSFERASE CICE"/>
    <property type="match status" value="1"/>
</dbReference>
<dbReference type="PANTHER" id="PTHR43712">
    <property type="entry name" value="PUTATIVE (AFU_ORTHOLOGUE AFUA_4G14580)-RELATED"/>
    <property type="match status" value="1"/>
</dbReference>
<dbReference type="Pfam" id="PF00891">
    <property type="entry name" value="Methyltransf_2"/>
    <property type="match status" value="1"/>
</dbReference>
<keyword evidence="8" id="KW-1185">Reference proteome</keyword>
<gene>
    <name evidence="7" type="ORF">FHU35_14232</name>
</gene>
<name>A0A561U3M4_9PSEU</name>
<evidence type="ECO:0000256" key="2">
    <source>
        <dbReference type="ARBA" id="ARBA00022679"/>
    </source>
</evidence>
<evidence type="ECO:0000256" key="3">
    <source>
        <dbReference type="ARBA" id="ARBA00022691"/>
    </source>
</evidence>
<dbReference type="SUPFAM" id="SSF53335">
    <property type="entry name" value="S-adenosyl-L-methionine-dependent methyltransferases"/>
    <property type="match status" value="1"/>
</dbReference>